<dbReference type="EMBL" id="AZHE01000001">
    <property type="protein sequence ID" value="KHO02043.1"/>
    <property type="molecule type" value="Genomic_DNA"/>
</dbReference>
<comment type="caution">
    <text evidence="1">The sequence shown here is derived from an EMBL/GenBank/DDBJ whole genome shotgun (WGS) entry which is preliminary data.</text>
</comment>
<sequence>MAPSGHWNDVNFLHDLVVAFYQVGIDANALTADMRKDIAARMKTMKHDVTWEGISFTNEQMSKIMDELRTREYTFTESALR</sequence>
<dbReference type="HOGENOM" id="CLU_2574362_0_0_1"/>
<dbReference type="RefSeq" id="XP_040683108.1">
    <property type="nucleotide sequence ID" value="XM_040819843.1"/>
</dbReference>
<dbReference type="Proteomes" id="UP000030816">
    <property type="component" value="Unassembled WGS sequence"/>
</dbReference>
<protein>
    <submittedName>
        <fullName evidence="1">Uncharacterized protein</fullName>
    </submittedName>
</protein>
<keyword evidence="2" id="KW-1185">Reference proteome</keyword>
<dbReference type="GeneID" id="63735499"/>
<name>A0A0B2X8D2_METAS</name>
<organism evidence="1 2">
    <name type="scientific">Metarhizium album (strain ARSEF 1941)</name>
    <dbReference type="NCBI Taxonomy" id="1081103"/>
    <lineage>
        <taxon>Eukaryota</taxon>
        <taxon>Fungi</taxon>
        <taxon>Dikarya</taxon>
        <taxon>Ascomycota</taxon>
        <taxon>Pezizomycotina</taxon>
        <taxon>Sordariomycetes</taxon>
        <taxon>Hypocreomycetidae</taxon>
        <taxon>Hypocreales</taxon>
        <taxon>Clavicipitaceae</taxon>
        <taxon>Metarhizium</taxon>
    </lineage>
</organism>
<reference evidence="1 2" key="1">
    <citation type="journal article" date="2014" name="Proc. Natl. Acad. Sci. U.S.A.">
        <title>Trajectory and genomic determinants of fungal-pathogen speciation and host adaptation.</title>
        <authorList>
            <person name="Hu X."/>
            <person name="Xiao G."/>
            <person name="Zheng P."/>
            <person name="Shang Y."/>
            <person name="Su Y."/>
            <person name="Zhang X."/>
            <person name="Liu X."/>
            <person name="Zhan S."/>
            <person name="St Leger R.J."/>
            <person name="Wang C."/>
        </authorList>
    </citation>
    <scope>NUCLEOTIDE SEQUENCE [LARGE SCALE GENOMIC DNA]</scope>
    <source>
        <strain evidence="1 2">ARSEF 1941</strain>
    </source>
</reference>
<accession>A0A0B2X8D2</accession>
<dbReference type="AlphaFoldDB" id="A0A0B2X8D2"/>
<gene>
    <name evidence="1" type="ORF">MAM_01044</name>
</gene>
<proteinExistence type="predicted"/>
<evidence type="ECO:0000313" key="1">
    <source>
        <dbReference type="EMBL" id="KHO02043.1"/>
    </source>
</evidence>
<evidence type="ECO:0000313" key="2">
    <source>
        <dbReference type="Proteomes" id="UP000030816"/>
    </source>
</evidence>
<dbReference type="OrthoDB" id="4777826at2759"/>